<accession>A0A2Z2NMZ7</accession>
<organism evidence="6 7">
    <name type="scientific">Granulosicoccus antarcticus IMCC3135</name>
    <dbReference type="NCBI Taxonomy" id="1192854"/>
    <lineage>
        <taxon>Bacteria</taxon>
        <taxon>Pseudomonadati</taxon>
        <taxon>Pseudomonadota</taxon>
        <taxon>Gammaproteobacteria</taxon>
        <taxon>Chromatiales</taxon>
        <taxon>Granulosicoccaceae</taxon>
        <taxon>Granulosicoccus</taxon>
    </lineage>
</organism>
<evidence type="ECO:0000313" key="7">
    <source>
        <dbReference type="Proteomes" id="UP000250079"/>
    </source>
</evidence>
<dbReference type="GO" id="GO:0016020">
    <property type="term" value="C:membrane"/>
    <property type="evidence" value="ECO:0007669"/>
    <property type="project" value="InterPro"/>
</dbReference>
<dbReference type="InterPro" id="IPR006644">
    <property type="entry name" value="Cadg"/>
</dbReference>
<evidence type="ECO:0000256" key="3">
    <source>
        <dbReference type="ARBA" id="ARBA00023180"/>
    </source>
</evidence>
<dbReference type="KEGG" id="gai:IMCC3135_12575"/>
<name>A0A2Z2NMZ7_9GAMM</name>
<keyword evidence="7" id="KW-1185">Reference proteome</keyword>
<gene>
    <name evidence="6" type="ORF">IMCC3135_12575</name>
</gene>
<dbReference type="InterPro" id="IPR051561">
    <property type="entry name" value="FRAS1_ECM"/>
</dbReference>
<dbReference type="PROSITE" id="PS50268">
    <property type="entry name" value="CADHERIN_2"/>
    <property type="match status" value="1"/>
</dbReference>
<dbReference type="GO" id="GO:0005509">
    <property type="term" value="F:calcium ion binding"/>
    <property type="evidence" value="ECO:0007669"/>
    <property type="project" value="InterPro"/>
</dbReference>
<keyword evidence="1" id="KW-0732">Signal</keyword>
<evidence type="ECO:0000256" key="4">
    <source>
        <dbReference type="SAM" id="MobiDB-lite"/>
    </source>
</evidence>
<feature type="domain" description="Cadherin" evidence="5">
    <location>
        <begin position="2940"/>
        <end position="3020"/>
    </location>
</feature>
<evidence type="ECO:0000313" key="6">
    <source>
        <dbReference type="EMBL" id="ASJ72603.1"/>
    </source>
</evidence>
<dbReference type="Proteomes" id="UP000250079">
    <property type="component" value="Chromosome"/>
</dbReference>
<keyword evidence="2" id="KW-0677">Repeat</keyword>
<dbReference type="Gene3D" id="2.60.40.10">
    <property type="entry name" value="Immunoglobulins"/>
    <property type="match status" value="2"/>
</dbReference>
<proteinExistence type="predicted"/>
<dbReference type="InterPro" id="IPR011042">
    <property type="entry name" value="6-blade_b-propeller_TolB-like"/>
</dbReference>
<sequence length="3345" mass="361291">MVLALERILQSRFCAILKCRMQVIFKSRKSRHDKMMVHRALIDPLEPRLLYSADHPLGLAVAFDDSSALQDELQSDHASAIDLAAGMEVAESEELRSVAFVDRLVVDFDGLSSRLESQGIVVHAIDSSSNGVEQVTSYLSAYSELDAVMIYSHGADSGFTLGSSVVNSETLSLYESEMQAWGDSLSANADLLLFGCDVADDLAGQTFLSELAELTQADVAASDDITGHADRGGNWELEWRSGVINTALLDSVVLDDWQGTLESIIVTTTVDLVDAGDLSSYAALQSDKGADNKISLREAVLVANNDASVSLISLSGGTPYSLVNGHLEMSGNYVIAGMGADNTIIDQLDTERVITVQHDSNTALPDADITLTDLTITGGDTNDDGGGIFIDSESTVRLDSVIIRDNVTANRGGGIANEGTLIAENVRLSSNVSQSHGGGIYTNSSMSLTRVSIDNNTANLDGGGIYQKGDSSSSTLDYVTISKNEANKGGAIDAKGDITIQSSTIVDNTANNDGGGIREHGFGTISLYNTVLADNIQTNGTADKEDVFGDVESLGFNFIENEGGINLKPSDLQGASPMLAELTLDSGGIMKTLQPLSDSPLINRGGLVSSQLDATGREIDAIPDIGAHEFQGVRGVLYWSDDAGIIYRSNADGTHAQTVFTADDSILDLEVDAENGRLYWLDSDHYVWSAALDGSDATSHFQAGSFARGIALDIAEGDIIVSESFIARIKRFQLSDGSSETLIEAALPSDVEFDVASNTAHWLERNWSGGLFGFGSSKQSINSLNLTTDATSDVDISAITEISTVSSLVLNGSAERLYWVNTDEDSDKGYVGVQELSGGGVSAVESIATVTGTAYDTLNDRLIVTTGSDGKIISYGDVLADGYDELHDSGIHAGSIAYLAITSAAPELVVNDGAQVDEGLEVTINESVLLYEGSGTDPEDLQYSITSEPTEGEVQKSGVKVSTFTQADLNANIITYKNNGEHVGYETEWTDTFTFELSDGVSEFSNQIFSITVNDVDDATEVGPIQPISVDENMSVAITNDQLQIFDRDTPDAQITITASNLQSGVLELNGVETSVFTLADLKTGGLLFKQDGSEQSEPVGFNMMVTSEGVTTSTIPVTIDFGQSSDDVPVPITNIGLALQEGQLKPLTFTELKYQDDDTVAASIVYTFAELTGDNTFVVAGTEQNFFTQEDLDNNRVYYRDDGTHVGVESTWIENLRFSVSDGNSTIDDQLFELRFTNFPDAPVEGNNIGLDLTEGELTQLTTSQLEYRDDDTATADISYSIFGLTGDNTFVVSGTDQDFFSQEDIDEGRVFYRDEGDHVGLESNWTEDVRFTVGDGTTIINDLTFELRFTAVSDAPVLSTNIGLDLLENEHKLLTKTELEFRDNDTATADILYSAFDLTDNSTFVVGGVEQNSFSQEDLDNGQVYYRDAGNHVGVESSWSEIFHFSVSDGNTTINNQTFELRFTDVPDAPVELFNNGLALLEGENKLLTALDLQYTDDDTAPADILYTASGLPGTGTLIVAGIEQNIFSQDDLDNDRVYYRDEGTHEGVESSWTESFTFSVEDGDNTISGQSFELRFTDVPDAPVKLNNNGVALLEGENKLLTRNELEYTDVDTAAADILYTASGLPSTGELIVDGSVQSFFSQDDLDKELVYYRDDGTQTGPESSWTESFTFSITDGDNTISDQSFELRLTNVPDAPVKLNNNGLALLEGANKLLTRNELEYTDDDTTPANILYTASGLPSTGSLIVDGSVQSFFSQEDLDKELVYYRDDGTHAGVESSWAESFTFSVSDGDNTITDQSFELRFTDVPDAPVKLNNNGIALLEGENKLLTRNELEYTDVDTAPADILYIASGLPSTGTLIVDDIEQSFFSQEDLNNELVYYRDDGTHTGVESSWTESFTFLVDDGDSTISDQSFELRFTNVADEPVELNNNGLALLEGENKLLSSNELHYTDDDTASVNISYIASGLPTSGSLWVNGSEQDFFSQDDLDNDLVYYRDDGTHVGEESSWIESFTFSVSDGDSTISDQSFELRFTDVPDAPVELNNNGLALLEGENKLLSSNELHYTDDDTASVNISYIASGLPTSGSLWVNGSEQDFFSQDDLDNDLVYYRDDGTHVGEESSWIESFTFSVSDGDSTISDQSFELRFTNVADEPVELNNNGLALLEGENKLLTRNELEYTDVDTASADILYTASGLPGTGRLIVAGIEQSFFSQEDLDNELVYYRDDGTHAGEESSWTESFTFSLSDGDNTISDQSFELRFTDVPDAPVELNNNGLALLEGEDKLLTRNELEYTDVDTAVTDVGYVVTGLPPGGSLWVDGSQQNTFSQDELDNNLVYYRDDGSHIGEESAWTESFTFSLSDGDNTISDQSFELRFTNVPDEPVELNNNGLALLEGENKLLTALDLLYTDDDTAAASISYVVTGLPTSGSLWVNGSEQTFFSQDDLDNDLVYYRDDGMHIGEESAWTQSFTFSVSDGDSTISDQSFELRFTNVPDELVKINNNGATLLEGENKLLTSNELKYTDVDTAPADILYTASGLPSTGMLIVGGNDQSFFSQDDLDNDRVYYRDAGTHEGVESNWIESFRFSVSDGSTTIDNQTFELTFTDVPDAPILTLAENVSLEEGSQITLSTDHILVKDVDTSNSDIRFTIAAVNSGQLLVDEVIAETFFYDELVAGRVSFKHDGSEPSMEASVGFSVSDATSQLPTETLVFSISPVHDQAPVATDHMLSGNRGALMSQLETGSVTLLQDASDGDEPVGTLATRLETTASHGTVSIDTNGTFNYQHDGSETFRDSFTYSIIDEGGNASAPAVVSIFISGNTTPVTNGSIDSQVTTELQAFTLSLDSDLFSDTPDDSLIWQTSMVDGSPIPQWLSFDSTDRTFSGTPGDADTGEVELRVQAIDTHGAVSAPIDFVLTVNDINQPSTVSVGKVATVVENQKGAFLTTINANDPDSADIVTVSLNDPRFQIADSKLSLKPDISLDYESEPEFVLTITASDGSGDLITSELPVQVEDDNDSPVLDTEIRDLTLEGESLNLIPADWFSDQDGDVLQYTWKLASGEDLPDWIVFNEQGSTLSLGEIPENVSTQAVVLTATDGRGGVAQLFLDLHLPLPVVAPANPTVEPTPEEPERSLVSAPLDLDELASNVSVESSKSIRSTDSPARDDASNLIAAVGVSATRLIPLIVDVDPVSVEGLSDRIQSIRDTRVISEQIGDAFTSKRVDLAKPSISNVFNGAINLNDLFSFAERQDVQTLAELAKEFEKQREQMESRENFNTAVVGSSITLSSGLSVGYLIYLIRGGAIVSSMLSSLPAWRFVDPLPILNSMGSGSDSDGETLASIVSQDAGK</sequence>
<feature type="region of interest" description="Disordered" evidence="4">
    <location>
        <begin position="3326"/>
        <end position="3345"/>
    </location>
</feature>
<reference evidence="6 7" key="1">
    <citation type="submission" date="2016-12" db="EMBL/GenBank/DDBJ databases">
        <authorList>
            <person name="Song W.-J."/>
            <person name="Kurnit D.M."/>
        </authorList>
    </citation>
    <scope>NUCLEOTIDE SEQUENCE [LARGE SCALE GENOMIC DNA]</scope>
    <source>
        <strain evidence="6 7">IMCC3135</strain>
    </source>
</reference>
<dbReference type="OrthoDB" id="5772876at2"/>
<evidence type="ECO:0000259" key="5">
    <source>
        <dbReference type="PROSITE" id="PS50268"/>
    </source>
</evidence>
<dbReference type="SMART" id="SM00112">
    <property type="entry name" value="CA"/>
    <property type="match status" value="1"/>
</dbReference>
<dbReference type="RefSeq" id="WP_088917905.1">
    <property type="nucleotide sequence ID" value="NZ_CP018632.1"/>
</dbReference>
<dbReference type="InterPro" id="IPR015919">
    <property type="entry name" value="Cadherin-like_sf"/>
</dbReference>
<dbReference type="PANTHER" id="PTHR45739">
    <property type="entry name" value="MATRIX PROTEIN, PUTATIVE-RELATED"/>
    <property type="match status" value="1"/>
</dbReference>
<dbReference type="Gene3D" id="2.60.40.60">
    <property type="entry name" value="Cadherins"/>
    <property type="match status" value="1"/>
</dbReference>
<dbReference type="Gene3D" id="2.120.10.30">
    <property type="entry name" value="TolB, C-terminal domain"/>
    <property type="match status" value="1"/>
</dbReference>
<dbReference type="Pfam" id="PF14252">
    <property type="entry name" value="DUF4347"/>
    <property type="match status" value="1"/>
</dbReference>
<dbReference type="InterPro" id="IPR002126">
    <property type="entry name" value="Cadherin-like_dom"/>
</dbReference>
<dbReference type="Pfam" id="PF17963">
    <property type="entry name" value="Big_9"/>
    <property type="match status" value="1"/>
</dbReference>
<dbReference type="InterPro" id="IPR025592">
    <property type="entry name" value="DUF4347"/>
</dbReference>
<dbReference type="SMART" id="SM00736">
    <property type="entry name" value="CADG"/>
    <property type="match status" value="2"/>
</dbReference>
<dbReference type="Pfam" id="PF05345">
    <property type="entry name" value="He_PIG"/>
    <property type="match status" value="1"/>
</dbReference>
<dbReference type="EMBL" id="CP018632">
    <property type="protein sequence ID" value="ASJ72603.1"/>
    <property type="molecule type" value="Genomic_DNA"/>
</dbReference>
<dbReference type="PROSITE" id="PS51854">
    <property type="entry name" value="CSPG"/>
    <property type="match status" value="14"/>
</dbReference>
<keyword evidence="3" id="KW-0325">Glycoprotein</keyword>
<dbReference type="InterPro" id="IPR011050">
    <property type="entry name" value="Pectin_lyase_fold/virulence"/>
</dbReference>
<dbReference type="Pfam" id="PF16184">
    <property type="entry name" value="Cadherin_3"/>
    <property type="match status" value="16"/>
</dbReference>
<dbReference type="SUPFAM" id="SSF63825">
    <property type="entry name" value="YWTD domain"/>
    <property type="match status" value="1"/>
</dbReference>
<evidence type="ECO:0000256" key="1">
    <source>
        <dbReference type="ARBA" id="ARBA00022729"/>
    </source>
</evidence>
<dbReference type="GO" id="GO:0009653">
    <property type="term" value="P:anatomical structure morphogenesis"/>
    <property type="evidence" value="ECO:0007669"/>
    <property type="project" value="TreeGrafter"/>
</dbReference>
<dbReference type="SUPFAM" id="SSF49313">
    <property type="entry name" value="Cadherin-like"/>
    <property type="match status" value="3"/>
</dbReference>
<dbReference type="CDD" id="cd11304">
    <property type="entry name" value="Cadherin_repeat"/>
    <property type="match status" value="1"/>
</dbReference>
<dbReference type="InterPro" id="IPR013783">
    <property type="entry name" value="Ig-like_fold"/>
</dbReference>
<dbReference type="InterPro" id="IPR039005">
    <property type="entry name" value="CSPG_rpt"/>
</dbReference>
<evidence type="ECO:0000256" key="2">
    <source>
        <dbReference type="ARBA" id="ARBA00022737"/>
    </source>
</evidence>
<dbReference type="GO" id="GO:0007156">
    <property type="term" value="P:homophilic cell adhesion via plasma membrane adhesion molecules"/>
    <property type="evidence" value="ECO:0007669"/>
    <property type="project" value="InterPro"/>
</dbReference>
<dbReference type="SUPFAM" id="SSF51126">
    <property type="entry name" value="Pectin lyase-like"/>
    <property type="match status" value="1"/>
</dbReference>
<dbReference type="PANTHER" id="PTHR45739:SF8">
    <property type="entry name" value="FRAS1-RELATED EXTRACELLULAR MATRIX PROTEIN 1"/>
    <property type="match status" value="1"/>
</dbReference>
<protein>
    <recommendedName>
        <fullName evidence="5">Cadherin domain-containing protein</fullName>
    </recommendedName>
</protein>